<evidence type="ECO:0000313" key="3">
    <source>
        <dbReference type="EMBL" id="VAW68944.1"/>
    </source>
</evidence>
<dbReference type="InterPro" id="IPR050229">
    <property type="entry name" value="GlpE_sulfurtransferase"/>
</dbReference>
<dbReference type="Pfam" id="PF00581">
    <property type="entry name" value="Rhodanese"/>
    <property type="match status" value="1"/>
</dbReference>
<dbReference type="PROSITE" id="PS50206">
    <property type="entry name" value="RHODANESE_3"/>
    <property type="match status" value="1"/>
</dbReference>
<reference evidence="3" key="1">
    <citation type="submission" date="2018-06" db="EMBL/GenBank/DDBJ databases">
        <authorList>
            <person name="Zhirakovskaya E."/>
        </authorList>
    </citation>
    <scope>NUCLEOTIDE SEQUENCE</scope>
</reference>
<evidence type="ECO:0000256" key="1">
    <source>
        <dbReference type="SAM" id="Phobius"/>
    </source>
</evidence>
<sequence length="141" mass="15581">MAQLIEFAGNNLVLVAALVVIALLIIKTEIGLKLSNVLQRNVNDAVRLMNDEDVLLLDVREPNEYSSGHIRDAVHIPVSALNKRINELEKFKDREILAYCRSGSRSNQACRTLSKHGFEKVSNLAGGIMGWSSANLPLSKK</sequence>
<dbReference type="SMART" id="SM00450">
    <property type="entry name" value="RHOD"/>
    <property type="match status" value="1"/>
</dbReference>
<dbReference type="SUPFAM" id="SSF52821">
    <property type="entry name" value="Rhodanese/Cell cycle control phosphatase"/>
    <property type="match status" value="1"/>
</dbReference>
<organism evidence="3">
    <name type="scientific">hydrothermal vent metagenome</name>
    <dbReference type="NCBI Taxonomy" id="652676"/>
    <lineage>
        <taxon>unclassified sequences</taxon>
        <taxon>metagenomes</taxon>
        <taxon>ecological metagenomes</taxon>
    </lineage>
</organism>
<dbReference type="EMBL" id="UOFI01000140">
    <property type="protein sequence ID" value="VAW68944.1"/>
    <property type="molecule type" value="Genomic_DNA"/>
</dbReference>
<keyword evidence="1" id="KW-0812">Transmembrane</keyword>
<gene>
    <name evidence="3" type="ORF">MNBD_GAMMA09-1920</name>
</gene>
<dbReference type="Gene3D" id="3.40.250.10">
    <property type="entry name" value="Rhodanese-like domain"/>
    <property type="match status" value="1"/>
</dbReference>
<feature type="transmembrane region" description="Helical" evidence="1">
    <location>
        <begin position="12"/>
        <end position="30"/>
    </location>
</feature>
<dbReference type="CDD" id="cd00158">
    <property type="entry name" value="RHOD"/>
    <property type="match status" value="1"/>
</dbReference>
<keyword evidence="1" id="KW-0472">Membrane</keyword>
<dbReference type="InterPro" id="IPR001763">
    <property type="entry name" value="Rhodanese-like_dom"/>
</dbReference>
<protein>
    <recommendedName>
        <fullName evidence="2">Rhodanese domain-containing protein</fullName>
    </recommendedName>
</protein>
<dbReference type="FunFam" id="3.40.250.10:FF:000049">
    <property type="entry name" value="Phage shock protein E"/>
    <property type="match status" value="1"/>
</dbReference>
<keyword evidence="1" id="KW-1133">Transmembrane helix</keyword>
<proteinExistence type="predicted"/>
<feature type="domain" description="Rhodanese" evidence="2">
    <location>
        <begin position="50"/>
        <end position="140"/>
    </location>
</feature>
<name>A0A3B0YJ98_9ZZZZ</name>
<dbReference type="AlphaFoldDB" id="A0A3B0YJ98"/>
<evidence type="ECO:0000259" key="2">
    <source>
        <dbReference type="PROSITE" id="PS50206"/>
    </source>
</evidence>
<dbReference type="PANTHER" id="PTHR43031">
    <property type="entry name" value="FAD-DEPENDENT OXIDOREDUCTASE"/>
    <property type="match status" value="1"/>
</dbReference>
<dbReference type="PANTHER" id="PTHR43031:SF1">
    <property type="entry name" value="PYRIDINE NUCLEOTIDE-DISULPHIDE OXIDOREDUCTASE"/>
    <property type="match status" value="1"/>
</dbReference>
<accession>A0A3B0YJ98</accession>
<dbReference type="InterPro" id="IPR036873">
    <property type="entry name" value="Rhodanese-like_dom_sf"/>
</dbReference>